<reference evidence="9" key="1">
    <citation type="submission" date="2016-10" db="EMBL/GenBank/DDBJ databases">
        <authorList>
            <person name="Varghese N."/>
            <person name="Submissions S."/>
        </authorList>
    </citation>
    <scope>NUCLEOTIDE SEQUENCE [LARGE SCALE GENOMIC DNA]</scope>
    <source>
        <strain evidence="9">DSM 28453</strain>
    </source>
</reference>
<dbReference type="Gene3D" id="3.40.30.10">
    <property type="entry name" value="Glutaredoxin"/>
    <property type="match status" value="1"/>
</dbReference>
<gene>
    <name evidence="8" type="ORF">SAMN04488036_1011019</name>
</gene>
<dbReference type="STRING" id="1280847.SAMN04488036_1011019"/>
<comment type="similarity">
    <text evidence="2">Belongs to the thioredoxin family. DsbE subfamily.</text>
</comment>
<dbReference type="NCBIfam" id="TIGR00385">
    <property type="entry name" value="dsbE"/>
    <property type="match status" value="1"/>
</dbReference>
<evidence type="ECO:0000313" key="9">
    <source>
        <dbReference type="Proteomes" id="UP000198851"/>
    </source>
</evidence>
<dbReference type="InterPro" id="IPR017937">
    <property type="entry name" value="Thioredoxin_CS"/>
</dbReference>
<sequence length="188" mass="20449">MTDNTPQESPKKKGISLLMLLPPILFGGLALLFLLGMNRENPDELPSALVGKQAPAVQVAPFPDMEMLSDADLRTGEMTLVNFWASWCGPCRVEHPNLMALKAEGIEILGVNYKDPEGNAVQFLRDLGDPYAKGGADNTGRMALNWGVYGVPETYLIDGAGNVVLRIAGPVTQREIDERLRPAMDSLK</sequence>
<dbReference type="SUPFAM" id="SSF52833">
    <property type="entry name" value="Thioredoxin-like"/>
    <property type="match status" value="1"/>
</dbReference>
<dbReference type="GO" id="GO:0017004">
    <property type="term" value="P:cytochrome complex assembly"/>
    <property type="evidence" value="ECO:0007669"/>
    <property type="project" value="UniProtKB-KW"/>
</dbReference>
<name>A0A1I4BGV4_9RHOB</name>
<evidence type="ECO:0000256" key="2">
    <source>
        <dbReference type="ARBA" id="ARBA00007758"/>
    </source>
</evidence>
<evidence type="ECO:0000313" key="8">
    <source>
        <dbReference type="EMBL" id="SFK67723.1"/>
    </source>
</evidence>
<evidence type="ECO:0000256" key="5">
    <source>
        <dbReference type="ARBA" id="ARBA00023284"/>
    </source>
</evidence>
<dbReference type="PROSITE" id="PS00194">
    <property type="entry name" value="THIOREDOXIN_1"/>
    <property type="match status" value="1"/>
</dbReference>
<evidence type="ECO:0000256" key="3">
    <source>
        <dbReference type="ARBA" id="ARBA00022748"/>
    </source>
</evidence>
<evidence type="ECO:0000259" key="7">
    <source>
        <dbReference type="PROSITE" id="PS51352"/>
    </source>
</evidence>
<dbReference type="InterPro" id="IPR050553">
    <property type="entry name" value="Thioredoxin_ResA/DsbE_sf"/>
</dbReference>
<dbReference type="InterPro" id="IPR004799">
    <property type="entry name" value="Periplasmic_diS_OxRdtase_DsbE"/>
</dbReference>
<dbReference type="GO" id="GO:0030288">
    <property type="term" value="C:outer membrane-bounded periplasmic space"/>
    <property type="evidence" value="ECO:0007669"/>
    <property type="project" value="InterPro"/>
</dbReference>
<dbReference type="AlphaFoldDB" id="A0A1I4BGV4"/>
<keyword evidence="5" id="KW-0676">Redox-active center</keyword>
<comment type="subcellular location">
    <subcellularLocation>
        <location evidence="1">Cell envelope</location>
    </subcellularLocation>
</comment>
<dbReference type="PROSITE" id="PS51352">
    <property type="entry name" value="THIOREDOXIN_2"/>
    <property type="match status" value="1"/>
</dbReference>
<proteinExistence type="inferred from homology"/>
<dbReference type="InterPro" id="IPR013766">
    <property type="entry name" value="Thioredoxin_domain"/>
</dbReference>
<keyword evidence="6" id="KW-0812">Transmembrane</keyword>
<organism evidence="8 9">
    <name type="scientific">Shimia haliotis</name>
    <dbReference type="NCBI Taxonomy" id="1280847"/>
    <lineage>
        <taxon>Bacteria</taxon>
        <taxon>Pseudomonadati</taxon>
        <taxon>Pseudomonadota</taxon>
        <taxon>Alphaproteobacteria</taxon>
        <taxon>Rhodobacterales</taxon>
        <taxon>Roseobacteraceae</taxon>
    </lineage>
</organism>
<dbReference type="GO" id="GO:0015036">
    <property type="term" value="F:disulfide oxidoreductase activity"/>
    <property type="evidence" value="ECO:0007669"/>
    <property type="project" value="InterPro"/>
</dbReference>
<dbReference type="EMBL" id="FOSZ01000001">
    <property type="protein sequence ID" value="SFK67723.1"/>
    <property type="molecule type" value="Genomic_DNA"/>
</dbReference>
<feature type="domain" description="Thioredoxin" evidence="7">
    <location>
        <begin position="48"/>
        <end position="188"/>
    </location>
</feature>
<dbReference type="Proteomes" id="UP000198851">
    <property type="component" value="Unassembled WGS sequence"/>
</dbReference>
<keyword evidence="3" id="KW-0201">Cytochrome c-type biogenesis</keyword>
<keyword evidence="9" id="KW-1185">Reference proteome</keyword>
<dbReference type="PANTHER" id="PTHR42852:SF6">
    <property type="entry name" value="THIOL:DISULFIDE INTERCHANGE PROTEIN DSBE"/>
    <property type="match status" value="1"/>
</dbReference>
<keyword evidence="4" id="KW-1015">Disulfide bond</keyword>
<dbReference type="InterPro" id="IPR036249">
    <property type="entry name" value="Thioredoxin-like_sf"/>
</dbReference>
<protein>
    <submittedName>
        <fullName evidence="8">Cytochrome c biogenesis protein CcmG, thiol:disulfide interchange protein DsbE</fullName>
    </submittedName>
</protein>
<keyword evidence="6" id="KW-0472">Membrane</keyword>
<evidence type="ECO:0000256" key="1">
    <source>
        <dbReference type="ARBA" id="ARBA00004196"/>
    </source>
</evidence>
<keyword evidence="6" id="KW-1133">Transmembrane helix</keyword>
<dbReference type="PANTHER" id="PTHR42852">
    <property type="entry name" value="THIOL:DISULFIDE INTERCHANGE PROTEIN DSBE"/>
    <property type="match status" value="1"/>
</dbReference>
<dbReference type="CDD" id="cd03010">
    <property type="entry name" value="TlpA_like_DsbE"/>
    <property type="match status" value="1"/>
</dbReference>
<feature type="transmembrane region" description="Helical" evidence="6">
    <location>
        <begin position="15"/>
        <end position="35"/>
    </location>
</feature>
<evidence type="ECO:0000256" key="4">
    <source>
        <dbReference type="ARBA" id="ARBA00023157"/>
    </source>
</evidence>
<dbReference type="InterPro" id="IPR013740">
    <property type="entry name" value="Redoxin"/>
</dbReference>
<evidence type="ECO:0000256" key="6">
    <source>
        <dbReference type="SAM" id="Phobius"/>
    </source>
</evidence>
<dbReference type="Pfam" id="PF08534">
    <property type="entry name" value="Redoxin"/>
    <property type="match status" value="1"/>
</dbReference>
<accession>A0A1I4BGV4</accession>